<dbReference type="Proteomes" id="UP000650628">
    <property type="component" value="Unassembled WGS sequence"/>
</dbReference>
<dbReference type="Gene3D" id="2.120.10.30">
    <property type="entry name" value="TolB, C-terminal domain"/>
    <property type="match status" value="2"/>
</dbReference>
<dbReference type="InterPro" id="IPR029058">
    <property type="entry name" value="AB_hydrolase_fold"/>
</dbReference>
<reference evidence="3 4" key="1">
    <citation type="submission" date="2021-01" db="EMBL/GenBank/DDBJ databases">
        <title>Whole genome shotgun sequence of Planotetraspora mira NBRC 15435.</title>
        <authorList>
            <person name="Komaki H."/>
            <person name="Tamura T."/>
        </authorList>
    </citation>
    <scope>NUCLEOTIDE SEQUENCE [LARGE SCALE GENOMIC DNA]</scope>
    <source>
        <strain evidence="3 4">NBRC 15435</strain>
    </source>
</reference>
<dbReference type="PANTHER" id="PTHR42776">
    <property type="entry name" value="SERINE PEPTIDASE S9 FAMILY MEMBER"/>
    <property type="match status" value="1"/>
</dbReference>
<dbReference type="EMBL" id="BOOO01000009">
    <property type="protein sequence ID" value="GII28318.1"/>
    <property type="molecule type" value="Genomic_DNA"/>
</dbReference>
<dbReference type="SUPFAM" id="SSF53474">
    <property type="entry name" value="alpha/beta-Hydrolases"/>
    <property type="match status" value="1"/>
</dbReference>
<evidence type="ECO:0000259" key="2">
    <source>
        <dbReference type="Pfam" id="PF00326"/>
    </source>
</evidence>
<protein>
    <submittedName>
        <fullName evidence="3">Peptide hydrolase</fullName>
    </submittedName>
</protein>
<name>A0A8J3TKX5_9ACTN</name>
<accession>A0A8J3TKX5</accession>
<organism evidence="3 4">
    <name type="scientific">Planotetraspora mira</name>
    <dbReference type="NCBI Taxonomy" id="58121"/>
    <lineage>
        <taxon>Bacteria</taxon>
        <taxon>Bacillati</taxon>
        <taxon>Actinomycetota</taxon>
        <taxon>Actinomycetes</taxon>
        <taxon>Streptosporangiales</taxon>
        <taxon>Streptosporangiaceae</taxon>
        <taxon>Planotetraspora</taxon>
    </lineage>
</organism>
<comment type="caution">
    <text evidence="3">The sequence shown here is derived from an EMBL/GenBank/DDBJ whole genome shotgun (WGS) entry which is preliminary data.</text>
</comment>
<dbReference type="Pfam" id="PF00326">
    <property type="entry name" value="Peptidase_S9"/>
    <property type="match status" value="1"/>
</dbReference>
<keyword evidence="4" id="KW-1185">Reference proteome</keyword>
<gene>
    <name evidence="3" type="ORF">Pmi06nite_17600</name>
</gene>
<evidence type="ECO:0000256" key="1">
    <source>
        <dbReference type="ARBA" id="ARBA00022801"/>
    </source>
</evidence>
<proteinExistence type="predicted"/>
<dbReference type="AlphaFoldDB" id="A0A8J3TKX5"/>
<dbReference type="SUPFAM" id="SSF82171">
    <property type="entry name" value="DPP6 N-terminal domain-like"/>
    <property type="match status" value="1"/>
</dbReference>
<evidence type="ECO:0000313" key="3">
    <source>
        <dbReference type="EMBL" id="GII28318.1"/>
    </source>
</evidence>
<dbReference type="PANTHER" id="PTHR42776:SF27">
    <property type="entry name" value="DIPEPTIDYL PEPTIDASE FAMILY MEMBER 6"/>
    <property type="match status" value="1"/>
</dbReference>
<dbReference type="GO" id="GO:0004252">
    <property type="term" value="F:serine-type endopeptidase activity"/>
    <property type="evidence" value="ECO:0007669"/>
    <property type="project" value="TreeGrafter"/>
</dbReference>
<dbReference type="InterPro" id="IPR011042">
    <property type="entry name" value="6-blade_b-propeller_TolB-like"/>
</dbReference>
<feature type="domain" description="Peptidase S9 prolyl oligopeptidase catalytic" evidence="2">
    <location>
        <begin position="381"/>
        <end position="583"/>
    </location>
</feature>
<dbReference type="Gene3D" id="3.40.50.1820">
    <property type="entry name" value="alpha/beta hydrolase"/>
    <property type="match status" value="1"/>
</dbReference>
<dbReference type="RefSeq" id="WP_203952383.1">
    <property type="nucleotide sequence ID" value="NZ_BOOO01000009.1"/>
</dbReference>
<keyword evidence="1 3" id="KW-0378">Hydrolase</keyword>
<dbReference type="GO" id="GO:0006508">
    <property type="term" value="P:proteolysis"/>
    <property type="evidence" value="ECO:0007669"/>
    <property type="project" value="InterPro"/>
</dbReference>
<evidence type="ECO:0000313" key="4">
    <source>
        <dbReference type="Proteomes" id="UP000650628"/>
    </source>
</evidence>
<sequence length="586" mass="63358">MKAEERWQSRFRAPRTTLPMWARQSPHRAVYRSNASGAWEIYAWDRSTGQSRQVTDRPNGTSYAAVDPTGTWIWWFADTDGDEFGVWMRQPFYGGPDVPVAMPPGNPSGLGLGGNGVAAVGRSFRGGFDVLITEGESEAVPIYRHDEFAAVVGMSLDGSLVAINHSEHGDFLHPALRVLKTDGQVVGELHDGPGKGVTGIRFAPVPGDRRMLVLHERRGRREPLVWDPATGEQREIWLRVPGEITSDWYDDGRALLIMHSHRGRTELLRYDLAGGGLTPIESPHGVIDAAAPRPDGSVEYSWSSAAHPPVIKSSSGHVVINPGRTPPPSVPLEDIDVDGPGGRIHALVSRPERLVPPYPTVFLLHGGPAAQDDDSFLPAVAAWVDSGFAVIRINYRGSVGYGSAWRDALHGDVGHIELADVAAVRDWAIDHGIADPERLVLSGSSWGGYLTLLALGTQPKSWAAGIAAVPIADHAAAYEDEAEGLRAAHRALLGGSPAELPERYAASSPITYADMVQAPLLVLAGENDPRCPIRQIESYLSVLADRGHEASVYRYDAGHGSLVVEERIRQMEVSIDFAVRALAARG</sequence>
<dbReference type="InterPro" id="IPR001375">
    <property type="entry name" value="Peptidase_S9_cat"/>
</dbReference>